<proteinExistence type="predicted"/>
<name>A0A316WP03_9FLAO</name>
<accession>A0A316WP03</accession>
<dbReference type="Proteomes" id="UP000236182">
    <property type="component" value="Unassembled WGS sequence"/>
</dbReference>
<dbReference type="SUPFAM" id="SSF50494">
    <property type="entry name" value="Trypsin-like serine proteases"/>
    <property type="match status" value="1"/>
</dbReference>
<evidence type="ECO:0000313" key="1">
    <source>
        <dbReference type="EMBL" id="PWN62226.1"/>
    </source>
</evidence>
<evidence type="ECO:0008006" key="3">
    <source>
        <dbReference type="Google" id="ProtNLM"/>
    </source>
</evidence>
<sequence length="293" mass="32648">MDLSKLTPEELIKINNVDNWKQSLFNCVGVISFVNESGISIPSGTGTILIKDYKENRCKIFLITNKHVLPTQLVSSTITFTLHAPWSTTKTFKITIPIYDVHGNASNIIKFNPQGEDVAVIDFTEAFVNNYGDIRNLEEHLPPIDILATTDNLKQRNLTIGDEVFFIGYPSFFYNEKNSTPLLRSGVIATDPTEVYYFNSFLKPVFNAERLNGFLIDANVFGGSSGSLVITKSNLIQMYDRQIMPSLQKATPCVVGILTHSYPSLNGGDNFQKLGLGGVIKSEYIIETINEFS</sequence>
<dbReference type="RefSeq" id="WP_109623009.1">
    <property type="nucleotide sequence ID" value="NZ_PPEI02000005.1"/>
</dbReference>
<dbReference type="AlphaFoldDB" id="A0A316WP03"/>
<keyword evidence="2" id="KW-1185">Reference proteome</keyword>
<comment type="caution">
    <text evidence="1">The sequence shown here is derived from an EMBL/GenBank/DDBJ whole genome shotgun (WGS) entry which is preliminary data.</text>
</comment>
<dbReference type="EMBL" id="PPEI02000005">
    <property type="protein sequence ID" value="PWN62226.1"/>
    <property type="molecule type" value="Genomic_DNA"/>
</dbReference>
<organism evidence="1 2">
    <name type="scientific">Chryseobacterium oncorhynchi</name>
    <dbReference type="NCBI Taxonomy" id="741074"/>
    <lineage>
        <taxon>Bacteria</taxon>
        <taxon>Pseudomonadati</taxon>
        <taxon>Bacteroidota</taxon>
        <taxon>Flavobacteriia</taxon>
        <taxon>Flavobacteriales</taxon>
        <taxon>Weeksellaceae</taxon>
        <taxon>Chryseobacterium group</taxon>
        <taxon>Chryseobacterium</taxon>
    </lineage>
</organism>
<gene>
    <name evidence="1" type="ORF">C1638_017180</name>
</gene>
<reference evidence="1" key="1">
    <citation type="submission" date="2018-04" db="EMBL/GenBank/DDBJ databases">
        <title>Draft Genome Sequences of Chryseobacterium lactis NCTC11390T isolated from milk, Chryseobacterium oncorhynchi 701B-08T from rainbow trout, and Chryseobacterium viscerum 687B-08T from diseased fish.</title>
        <authorList>
            <person name="Jeong J.-J."/>
            <person name="Lee Y.J."/>
            <person name="Pathiraja D."/>
            <person name="Park B."/>
            <person name="Choi I.-G."/>
            <person name="Kim K.D."/>
        </authorList>
    </citation>
    <scope>NUCLEOTIDE SEQUENCE [LARGE SCALE GENOMIC DNA]</scope>
    <source>
        <strain evidence="1">701B-08</strain>
    </source>
</reference>
<dbReference type="OrthoDB" id="4696264at2"/>
<protein>
    <recommendedName>
        <fullName evidence="3">Serine protease</fullName>
    </recommendedName>
</protein>
<dbReference type="InterPro" id="IPR009003">
    <property type="entry name" value="Peptidase_S1_PA"/>
</dbReference>
<evidence type="ECO:0000313" key="2">
    <source>
        <dbReference type="Proteomes" id="UP000236182"/>
    </source>
</evidence>